<dbReference type="SUPFAM" id="SSF160582">
    <property type="entry name" value="MbtH-like"/>
    <property type="match status" value="1"/>
</dbReference>
<protein>
    <submittedName>
        <fullName evidence="2">MbtH family protein</fullName>
    </submittedName>
</protein>
<evidence type="ECO:0000259" key="1">
    <source>
        <dbReference type="SMART" id="SM00923"/>
    </source>
</evidence>
<dbReference type="Pfam" id="PF03621">
    <property type="entry name" value="MbtH"/>
    <property type="match status" value="1"/>
</dbReference>
<dbReference type="Proteomes" id="UP001474181">
    <property type="component" value="Unassembled WGS sequence"/>
</dbReference>
<dbReference type="PANTHER" id="PTHR38444:SF1">
    <property type="entry name" value="ENTEROBACTIN BIOSYNTHESIS PROTEIN YBDZ"/>
    <property type="match status" value="1"/>
</dbReference>
<proteinExistence type="predicted"/>
<comment type="caution">
    <text evidence="2">The sequence shown here is derived from an EMBL/GenBank/DDBJ whole genome shotgun (WGS) entry which is preliminary data.</text>
</comment>
<reference evidence="2 3" key="1">
    <citation type="submission" date="2024-06" db="EMBL/GenBank/DDBJ databases">
        <title>The Natural Products Discovery Center: Release of the First 8490 Sequenced Strains for Exploring Actinobacteria Biosynthetic Diversity.</title>
        <authorList>
            <person name="Kalkreuter E."/>
            <person name="Kautsar S.A."/>
            <person name="Yang D."/>
            <person name="Bader C.D."/>
            <person name="Teijaro C.N."/>
            <person name="Fluegel L."/>
            <person name="Davis C.M."/>
            <person name="Simpson J.R."/>
            <person name="Lauterbach L."/>
            <person name="Steele A.D."/>
            <person name="Gui C."/>
            <person name="Meng S."/>
            <person name="Li G."/>
            <person name="Viehrig K."/>
            <person name="Ye F."/>
            <person name="Su P."/>
            <person name="Kiefer A.F."/>
            <person name="Nichols A."/>
            <person name="Cepeda A.J."/>
            <person name="Yan W."/>
            <person name="Fan B."/>
            <person name="Jiang Y."/>
            <person name="Adhikari A."/>
            <person name="Zheng C.-J."/>
            <person name="Schuster L."/>
            <person name="Cowan T.M."/>
            <person name="Smanski M.J."/>
            <person name="Chevrette M.G."/>
            <person name="De Carvalho L.P.S."/>
            <person name="Shen B."/>
        </authorList>
    </citation>
    <scope>NUCLEOTIDE SEQUENCE [LARGE SCALE GENOMIC DNA]</scope>
    <source>
        <strain evidence="2 3">NPDC000234</strain>
    </source>
</reference>
<keyword evidence="3" id="KW-1185">Reference proteome</keyword>
<dbReference type="InterPro" id="IPR037407">
    <property type="entry name" value="MLP_fam"/>
</dbReference>
<dbReference type="InterPro" id="IPR038020">
    <property type="entry name" value="MbtH-like_sf"/>
</dbReference>
<sequence>MTNPFEDPDAAYLVLRNAEHQYSLWPVFVDVPSGWDAVFGAAPRDDCDAYIEATWTDMRPKSLIDAMNGE</sequence>
<dbReference type="PANTHER" id="PTHR38444">
    <property type="entry name" value="ENTEROBACTIN BIOSYNTHESIS PROTEIN YBDZ"/>
    <property type="match status" value="1"/>
</dbReference>
<dbReference type="SMART" id="SM00923">
    <property type="entry name" value="MbtH"/>
    <property type="match status" value="1"/>
</dbReference>
<dbReference type="InterPro" id="IPR005153">
    <property type="entry name" value="MbtH-like_dom"/>
</dbReference>
<organism evidence="2 3">
    <name type="scientific">Streptomyces hyaluromycini</name>
    <dbReference type="NCBI Taxonomy" id="1377993"/>
    <lineage>
        <taxon>Bacteria</taxon>
        <taxon>Bacillati</taxon>
        <taxon>Actinomycetota</taxon>
        <taxon>Actinomycetes</taxon>
        <taxon>Kitasatosporales</taxon>
        <taxon>Streptomycetaceae</taxon>
        <taxon>Streptomyces</taxon>
    </lineage>
</organism>
<accession>A0ABV1WS30</accession>
<gene>
    <name evidence="2" type="ORF">ABT404_09365</name>
</gene>
<feature type="domain" description="MbtH-like" evidence="1">
    <location>
        <begin position="3"/>
        <end position="53"/>
    </location>
</feature>
<dbReference type="RefSeq" id="WP_350779067.1">
    <property type="nucleotide sequence ID" value="NZ_JBEPEK010000048.1"/>
</dbReference>
<dbReference type="EMBL" id="JBEPEK010000048">
    <property type="protein sequence ID" value="MER7179677.1"/>
    <property type="molecule type" value="Genomic_DNA"/>
</dbReference>
<name>A0ABV1WS30_9ACTN</name>
<evidence type="ECO:0000313" key="3">
    <source>
        <dbReference type="Proteomes" id="UP001474181"/>
    </source>
</evidence>
<evidence type="ECO:0000313" key="2">
    <source>
        <dbReference type="EMBL" id="MER7179677.1"/>
    </source>
</evidence>
<dbReference type="Gene3D" id="3.90.820.10">
    <property type="entry name" value="Structural Genomics, Unknown Function 30-nov-00 1gh9 Mol_id"/>
    <property type="match status" value="1"/>
</dbReference>